<feature type="transmembrane region" description="Helical" evidence="2">
    <location>
        <begin position="415"/>
        <end position="431"/>
    </location>
</feature>
<feature type="transmembrane region" description="Helical" evidence="2">
    <location>
        <begin position="596"/>
        <end position="620"/>
    </location>
</feature>
<name>A0A5S3PGX9_9FLAO</name>
<feature type="transmembrane region" description="Helical" evidence="2">
    <location>
        <begin position="301"/>
        <end position="322"/>
    </location>
</feature>
<feature type="transmembrane region" description="Helical" evidence="2">
    <location>
        <begin position="671"/>
        <end position="689"/>
    </location>
</feature>
<feature type="transmembrane region" description="Helical" evidence="2">
    <location>
        <begin position="275"/>
        <end position="295"/>
    </location>
</feature>
<feature type="transmembrane region" description="Helical" evidence="2">
    <location>
        <begin position="709"/>
        <end position="727"/>
    </location>
</feature>
<feature type="transmembrane region" description="Helical" evidence="2">
    <location>
        <begin position="226"/>
        <end position="243"/>
    </location>
</feature>
<dbReference type="Proteomes" id="UP000310314">
    <property type="component" value="Unassembled WGS sequence"/>
</dbReference>
<reference evidence="3 4" key="1">
    <citation type="submission" date="2019-05" db="EMBL/GenBank/DDBJ databases">
        <authorList>
            <person name="Zhang J.-Y."/>
            <person name="Feg X."/>
            <person name="Du Z.-J."/>
        </authorList>
    </citation>
    <scope>NUCLEOTIDE SEQUENCE [LARGE SCALE GENOMIC DNA]</scope>
    <source>
        <strain evidence="3 4">RZ26</strain>
    </source>
</reference>
<feature type="transmembrane region" description="Helical" evidence="2">
    <location>
        <begin position="176"/>
        <end position="196"/>
    </location>
</feature>
<gene>
    <name evidence="3" type="ORF">FEE95_20085</name>
</gene>
<keyword evidence="1" id="KW-0175">Coiled coil</keyword>
<feature type="transmembrane region" description="Helical" evidence="2">
    <location>
        <begin position="762"/>
        <end position="779"/>
    </location>
</feature>
<organism evidence="3 4">
    <name type="scientific">Maribacter algarum</name>
    <name type="common">ex Zhang et al. 2020</name>
    <dbReference type="NCBI Taxonomy" id="2578118"/>
    <lineage>
        <taxon>Bacteria</taxon>
        <taxon>Pseudomonadati</taxon>
        <taxon>Bacteroidota</taxon>
        <taxon>Flavobacteriia</taxon>
        <taxon>Flavobacteriales</taxon>
        <taxon>Flavobacteriaceae</taxon>
        <taxon>Maribacter</taxon>
    </lineage>
</organism>
<feature type="transmembrane region" description="Helical" evidence="2">
    <location>
        <begin position="334"/>
        <end position="353"/>
    </location>
</feature>
<evidence type="ECO:0000256" key="2">
    <source>
        <dbReference type="SAM" id="Phobius"/>
    </source>
</evidence>
<keyword evidence="2" id="KW-0812">Transmembrane</keyword>
<feature type="transmembrane region" description="Helical" evidence="2">
    <location>
        <begin position="732"/>
        <end position="750"/>
    </location>
</feature>
<feature type="transmembrane region" description="Helical" evidence="2">
    <location>
        <begin position="571"/>
        <end position="589"/>
    </location>
</feature>
<feature type="coiled-coil region" evidence="1">
    <location>
        <begin position="1"/>
        <end position="28"/>
    </location>
</feature>
<feature type="transmembrane region" description="Helical" evidence="2">
    <location>
        <begin position="202"/>
        <end position="219"/>
    </location>
</feature>
<accession>A0A5S3PGX9</accession>
<feature type="transmembrane region" description="Helical" evidence="2">
    <location>
        <begin position="117"/>
        <end position="136"/>
    </location>
</feature>
<comment type="caution">
    <text evidence="3">The sequence shown here is derived from an EMBL/GenBank/DDBJ whole genome shotgun (WGS) entry which is preliminary data.</text>
</comment>
<feature type="transmembrane region" description="Helical" evidence="2">
    <location>
        <begin position="365"/>
        <end position="382"/>
    </location>
</feature>
<dbReference type="RefSeq" id="WP_138659824.1">
    <property type="nucleotide sequence ID" value="NZ_VATY01000005.1"/>
</dbReference>
<feature type="transmembrane region" description="Helical" evidence="2">
    <location>
        <begin position="438"/>
        <end position="455"/>
    </location>
</feature>
<evidence type="ECO:0000313" key="3">
    <source>
        <dbReference type="EMBL" id="TMM53365.1"/>
    </source>
</evidence>
<dbReference type="InterPro" id="IPR019286">
    <property type="entry name" value="DUF2339_TM"/>
</dbReference>
<sequence length="792" mass="90156">MADQHDRIEKLNEKLEALLNKQDGFAKELKALYREIEEVKKLGSEPLTSKEKTESKDEEIAGSIEDFIPLDNKVEAIKKDELQEPILAPQPIQKSTHSGFQRPKSKSSWEKFIGENLINKVGIAILIIGVVIGAKYSIENNLISPLTRIVLGYLSGLGLLGFGIKLKAKYENYSAVLVSGALTILYFITFSGYSFYDLFPQLMAFGLMVVFTVFGVVAALKYNKQIIAHIGLVGAYAIPFLLSNDSGSAITLFSYVAIINIGILVIAFRKYWKPLYYSAFIFTWLIFGSFYAFSYETTKHFTIALVFICIFFALFYGIFLAYKLKANENFRKSDVAMLLLNSFIFYGLGYGLLNNHELGKELLGVFTLCNAFIHFVVSTILFRKKLADRNLFYLVSGLVLVFITIAIPVQLDGNWVTLLWALEAALLFWIGRTKNAAIYEYLSYPLMVLAFFSLLQDWSNSYGAYIKEDHFTSIANITFLSSLLFVACFGFINFIDKKTNSVAEVEKRNLMATVMSFGIPILFLLAIYGSFYLEIEYYWDKLFYNSEVEVVGQNNFTYSEYNYDLKDFGSIWLQNYTLFFISALAFINVKRIRNRVFGIVTLVLSLIVTLIFLTSGLYILSELRQGFLNEDLSQYHGANSFGVGIRYVAFGFFALFLFALHKLSQADFMKINFKVPFEIIMHVSILWILSSELLNWMDLSGSDQNYKLGLSILWGVYSLFLIVVGIFKTKSYLRIGGIVLFGITLLKLFFYDIALMNTITKTIVFVSLGILLLVISFLYNKYKNKISDEHED</sequence>
<protein>
    <submittedName>
        <fullName evidence="3">DUF2339 domain-containing protein</fullName>
    </submittedName>
</protein>
<evidence type="ECO:0000256" key="1">
    <source>
        <dbReference type="SAM" id="Coils"/>
    </source>
</evidence>
<dbReference type="EMBL" id="VATY01000005">
    <property type="protein sequence ID" value="TMM53365.1"/>
    <property type="molecule type" value="Genomic_DNA"/>
</dbReference>
<dbReference type="OrthoDB" id="666059at2"/>
<feature type="transmembrane region" description="Helical" evidence="2">
    <location>
        <begin position="142"/>
        <end position="164"/>
    </location>
</feature>
<feature type="transmembrane region" description="Helical" evidence="2">
    <location>
        <begin position="249"/>
        <end position="268"/>
    </location>
</feature>
<feature type="transmembrane region" description="Helical" evidence="2">
    <location>
        <begin position="640"/>
        <end position="659"/>
    </location>
</feature>
<dbReference type="PANTHER" id="PTHR38434:SF1">
    <property type="entry name" value="BLL2549 PROTEIN"/>
    <property type="match status" value="1"/>
</dbReference>
<dbReference type="PANTHER" id="PTHR38434">
    <property type="entry name" value="BLL2549 PROTEIN"/>
    <property type="match status" value="1"/>
</dbReference>
<dbReference type="AlphaFoldDB" id="A0A5S3PGX9"/>
<feature type="transmembrane region" description="Helical" evidence="2">
    <location>
        <begin position="475"/>
        <end position="494"/>
    </location>
</feature>
<evidence type="ECO:0000313" key="4">
    <source>
        <dbReference type="Proteomes" id="UP000310314"/>
    </source>
</evidence>
<keyword evidence="4" id="KW-1185">Reference proteome</keyword>
<keyword evidence="2" id="KW-0472">Membrane</keyword>
<feature type="transmembrane region" description="Helical" evidence="2">
    <location>
        <begin position="391"/>
        <end position="409"/>
    </location>
</feature>
<proteinExistence type="predicted"/>
<keyword evidence="2" id="KW-1133">Transmembrane helix</keyword>
<feature type="transmembrane region" description="Helical" evidence="2">
    <location>
        <begin position="514"/>
        <end position="533"/>
    </location>
</feature>
<dbReference type="Pfam" id="PF10101">
    <property type="entry name" value="DUF2339"/>
    <property type="match status" value="1"/>
</dbReference>